<dbReference type="InterPro" id="IPR036318">
    <property type="entry name" value="FAD-bd_PCMH-like_sf"/>
</dbReference>
<accession>A0ABV1ADS5</accession>
<comment type="caution">
    <text evidence="3">The sequence shown here is derived from an EMBL/GenBank/DDBJ whole genome shotgun (WGS) entry which is preliminary data.</text>
</comment>
<dbReference type="PANTHER" id="PTHR10801:SF0">
    <property type="entry name" value="DELTA(24)-STEROL REDUCTASE"/>
    <property type="match status" value="1"/>
</dbReference>
<dbReference type="EMBL" id="JAHRIP010090034">
    <property type="protein sequence ID" value="MEQ2316739.1"/>
    <property type="molecule type" value="Genomic_DNA"/>
</dbReference>
<dbReference type="PANTHER" id="PTHR10801">
    <property type="entry name" value="24-DEHYDROCHOLESTEROL REDUCTASE"/>
    <property type="match status" value="1"/>
</dbReference>
<dbReference type="SUPFAM" id="SSF56176">
    <property type="entry name" value="FAD-binding/transporter-associated domain-like"/>
    <property type="match status" value="1"/>
</dbReference>
<keyword evidence="4" id="KW-1185">Reference proteome</keyword>
<dbReference type="Gene3D" id="3.30.465.10">
    <property type="match status" value="1"/>
</dbReference>
<evidence type="ECO:0000256" key="2">
    <source>
        <dbReference type="ARBA" id="ARBA00023002"/>
    </source>
</evidence>
<evidence type="ECO:0000256" key="1">
    <source>
        <dbReference type="ARBA" id="ARBA00001974"/>
    </source>
</evidence>
<organism evidence="3 4">
    <name type="scientific">Ameca splendens</name>
    <dbReference type="NCBI Taxonomy" id="208324"/>
    <lineage>
        <taxon>Eukaryota</taxon>
        <taxon>Metazoa</taxon>
        <taxon>Chordata</taxon>
        <taxon>Craniata</taxon>
        <taxon>Vertebrata</taxon>
        <taxon>Euteleostomi</taxon>
        <taxon>Actinopterygii</taxon>
        <taxon>Neopterygii</taxon>
        <taxon>Teleostei</taxon>
        <taxon>Neoteleostei</taxon>
        <taxon>Acanthomorphata</taxon>
        <taxon>Ovalentaria</taxon>
        <taxon>Atherinomorphae</taxon>
        <taxon>Cyprinodontiformes</taxon>
        <taxon>Goodeidae</taxon>
        <taxon>Ameca</taxon>
    </lineage>
</organism>
<keyword evidence="2" id="KW-0560">Oxidoreductase</keyword>
<reference evidence="3 4" key="1">
    <citation type="submission" date="2021-06" db="EMBL/GenBank/DDBJ databases">
        <authorList>
            <person name="Palmer J.M."/>
        </authorList>
    </citation>
    <scope>NUCLEOTIDE SEQUENCE [LARGE SCALE GENOMIC DNA]</scope>
    <source>
        <strain evidence="3 4">AS_MEX2019</strain>
        <tissue evidence="3">Muscle</tissue>
    </source>
</reference>
<dbReference type="Proteomes" id="UP001469553">
    <property type="component" value="Unassembled WGS sequence"/>
</dbReference>
<evidence type="ECO:0000313" key="3">
    <source>
        <dbReference type="EMBL" id="MEQ2316739.1"/>
    </source>
</evidence>
<name>A0ABV1ADS5_9TELE</name>
<proteinExistence type="predicted"/>
<comment type="cofactor">
    <cofactor evidence="1">
        <name>FAD</name>
        <dbReference type="ChEBI" id="CHEBI:57692"/>
    </cofactor>
</comment>
<evidence type="ECO:0000313" key="4">
    <source>
        <dbReference type="Proteomes" id="UP001469553"/>
    </source>
</evidence>
<dbReference type="InterPro" id="IPR040165">
    <property type="entry name" value="Diminuto-like"/>
</dbReference>
<dbReference type="InterPro" id="IPR016169">
    <property type="entry name" value="FAD-bd_PCMH_sub2"/>
</dbReference>
<protein>
    <submittedName>
        <fullName evidence="3">Uncharacterized protein</fullName>
    </submittedName>
</protein>
<gene>
    <name evidence="3" type="ORF">AMECASPLE_035697</name>
</gene>
<sequence length="101" mass="11069">MFSHQAVIHSFILLSTDQHAHSRRMLLSAHVFAPLLLSPRQKCNYFCGALNIFSPFSGGLVMGTGIESSSHVYGLFQHICVAYELVLADGSLVRCTEVSTV</sequence>